<dbReference type="InterPro" id="IPR013429">
    <property type="entry name" value="Regulatory_FmdB_Zinc_ribbon"/>
</dbReference>
<gene>
    <name evidence="3" type="ordered locus">UWK_02142</name>
</gene>
<dbReference type="RefSeq" id="WP_015404375.1">
    <property type="nucleotide sequence ID" value="NC_020304.1"/>
</dbReference>
<dbReference type="Gene3D" id="2.20.28.30">
    <property type="entry name" value="RNA polymerase ii, chain L"/>
    <property type="match status" value="1"/>
</dbReference>
<dbReference type="NCBIfam" id="TIGR02605">
    <property type="entry name" value="CxxC_CxxC_SSSS"/>
    <property type="match status" value="1"/>
</dbReference>
<dbReference type="OrthoDB" id="9813321at2"/>
<feature type="compositionally biased region" description="Low complexity" evidence="1">
    <location>
        <begin position="62"/>
        <end position="80"/>
    </location>
</feature>
<name>M1PGA0_DESSD</name>
<dbReference type="EMBL" id="CP003985">
    <property type="protein sequence ID" value="AGF78685.1"/>
    <property type="molecule type" value="Genomic_DNA"/>
</dbReference>
<evidence type="ECO:0000313" key="3">
    <source>
        <dbReference type="EMBL" id="AGF78685.1"/>
    </source>
</evidence>
<dbReference type="Proteomes" id="UP000011721">
    <property type="component" value="Chromosome"/>
</dbReference>
<sequence length="90" mass="9351">MPVYEYECPACEKVIEVQQRMSDDPLSQCPDCGGPVKKIMSMSSFKLKGGGWYADGYASTQPAGKSTSTSSTAAPPCKSSGSCPCAAANS</sequence>
<accession>M1PGA0</accession>
<dbReference type="KEGG" id="dsf:UWK_02142"/>
<evidence type="ECO:0000256" key="1">
    <source>
        <dbReference type="SAM" id="MobiDB-lite"/>
    </source>
</evidence>
<organism evidence="3 4">
    <name type="scientific">Desulfocapsa sulfexigens (strain DSM 10523 / SB164P1)</name>
    <dbReference type="NCBI Taxonomy" id="1167006"/>
    <lineage>
        <taxon>Bacteria</taxon>
        <taxon>Pseudomonadati</taxon>
        <taxon>Thermodesulfobacteriota</taxon>
        <taxon>Desulfobulbia</taxon>
        <taxon>Desulfobulbales</taxon>
        <taxon>Desulfocapsaceae</taxon>
        <taxon>Desulfocapsa</taxon>
    </lineage>
</organism>
<evidence type="ECO:0000259" key="2">
    <source>
        <dbReference type="SMART" id="SM00834"/>
    </source>
</evidence>
<dbReference type="SMART" id="SM00834">
    <property type="entry name" value="CxxC_CXXC_SSSS"/>
    <property type="match status" value="1"/>
</dbReference>
<dbReference type="Pfam" id="PF09723">
    <property type="entry name" value="Zn_ribbon_8"/>
    <property type="match status" value="1"/>
</dbReference>
<evidence type="ECO:0000313" key="4">
    <source>
        <dbReference type="Proteomes" id="UP000011721"/>
    </source>
</evidence>
<keyword evidence="4" id="KW-1185">Reference proteome</keyword>
<reference evidence="4" key="1">
    <citation type="journal article" date="2013" name="Stand. Genomic Sci.">
        <title>Complete genome sequence of Desulfocapsa sulfexigens, a marine deltaproteobacterium specialized in disproportionating inorganic sulfur compounds.</title>
        <authorList>
            <person name="Finster K.W."/>
            <person name="Kjeldsen K.U."/>
            <person name="Kube M."/>
            <person name="Reinhardt R."/>
            <person name="Mussmann M."/>
            <person name="Amann R."/>
            <person name="Schreiber L."/>
        </authorList>
    </citation>
    <scope>NUCLEOTIDE SEQUENCE [LARGE SCALE GENOMIC DNA]</scope>
    <source>
        <strain evidence="4">DSM 10523 / SB164P1</strain>
    </source>
</reference>
<feature type="domain" description="Putative regulatory protein FmdB zinc ribbon" evidence="2">
    <location>
        <begin position="1"/>
        <end position="41"/>
    </location>
</feature>
<dbReference type="AlphaFoldDB" id="M1PGA0"/>
<protein>
    <submittedName>
        <fullName evidence="3">Putative regulatory protein, FmdB family</fullName>
    </submittedName>
</protein>
<dbReference type="PANTHER" id="PTHR34404">
    <property type="entry name" value="REGULATORY PROTEIN, FMDB FAMILY"/>
    <property type="match status" value="1"/>
</dbReference>
<dbReference type="PANTHER" id="PTHR34404:SF2">
    <property type="entry name" value="CONSERVED SERINE RICH PROTEIN"/>
    <property type="match status" value="1"/>
</dbReference>
<proteinExistence type="predicted"/>
<dbReference type="HOGENOM" id="CLU_136025_3_1_7"/>
<feature type="region of interest" description="Disordered" evidence="1">
    <location>
        <begin position="60"/>
        <end position="81"/>
    </location>
</feature>
<dbReference type="PATRIC" id="fig|1167006.5.peg.2331"/>
<dbReference type="eggNOG" id="COG2331">
    <property type="taxonomic scope" value="Bacteria"/>
</dbReference>